<reference evidence="2" key="1">
    <citation type="journal article" date="2019" name="Int. J. Syst. Evol. Microbiol.">
        <title>The Global Catalogue of Microorganisms (GCM) 10K type strain sequencing project: providing services to taxonomists for standard genome sequencing and annotation.</title>
        <authorList>
            <consortium name="The Broad Institute Genomics Platform"/>
            <consortium name="The Broad Institute Genome Sequencing Center for Infectious Disease"/>
            <person name="Wu L."/>
            <person name="Ma J."/>
        </authorList>
    </citation>
    <scope>NUCLEOTIDE SEQUENCE [LARGE SCALE GENOMIC DNA]</scope>
    <source>
        <strain evidence="2">CGMCC 1.15772</strain>
    </source>
</reference>
<dbReference type="Proteomes" id="UP001596297">
    <property type="component" value="Unassembled WGS sequence"/>
</dbReference>
<protein>
    <submittedName>
        <fullName evidence="1">Uncharacterized protein</fullName>
    </submittedName>
</protein>
<keyword evidence="2" id="KW-1185">Reference proteome</keyword>
<evidence type="ECO:0000313" key="1">
    <source>
        <dbReference type="EMBL" id="MFC6592093.1"/>
    </source>
</evidence>
<dbReference type="RefSeq" id="WP_380083107.1">
    <property type="nucleotide sequence ID" value="NZ_JBHSWD010000001.1"/>
</dbReference>
<organism evidence="1 2">
    <name type="scientific">Deinococcus lacus</name>
    <dbReference type="NCBI Taxonomy" id="392561"/>
    <lineage>
        <taxon>Bacteria</taxon>
        <taxon>Thermotogati</taxon>
        <taxon>Deinococcota</taxon>
        <taxon>Deinococci</taxon>
        <taxon>Deinococcales</taxon>
        <taxon>Deinococcaceae</taxon>
        <taxon>Deinococcus</taxon>
    </lineage>
</organism>
<name>A0ABW1YCS4_9DEIO</name>
<evidence type="ECO:0000313" key="2">
    <source>
        <dbReference type="Proteomes" id="UP001596297"/>
    </source>
</evidence>
<sequence length="112" mass="12525">MAGYWVATATVEEVKANRKGLDVEQGQTITYATHISGLDEANEQAKTLRGQGLAWRPLLAFVNELDADKAAHPAPNEYVQQYWLCRNETGQVLESWPSEDGIREAIAQRYGF</sequence>
<dbReference type="EMBL" id="JBHSWD010000001">
    <property type="protein sequence ID" value="MFC6592093.1"/>
    <property type="molecule type" value="Genomic_DNA"/>
</dbReference>
<gene>
    <name evidence="1" type="ORF">ACFP81_08820</name>
</gene>
<comment type="caution">
    <text evidence="1">The sequence shown here is derived from an EMBL/GenBank/DDBJ whole genome shotgun (WGS) entry which is preliminary data.</text>
</comment>
<accession>A0ABW1YCS4</accession>
<proteinExistence type="predicted"/>